<accession>G4CR19</accession>
<organism evidence="1 2">
    <name type="scientific">Neisseria wadsworthii 9715</name>
    <dbReference type="NCBI Taxonomy" id="1030841"/>
    <lineage>
        <taxon>Bacteria</taxon>
        <taxon>Pseudomonadati</taxon>
        <taxon>Pseudomonadota</taxon>
        <taxon>Betaproteobacteria</taxon>
        <taxon>Neisseriales</taxon>
        <taxon>Neisseriaceae</taxon>
        <taxon>Neisseria</taxon>
    </lineage>
</organism>
<protein>
    <submittedName>
        <fullName evidence="1">Uncharacterized protein</fullName>
    </submittedName>
</protein>
<gene>
    <name evidence="1" type="ORF">HMPREF9370_1529</name>
</gene>
<reference evidence="1 2" key="1">
    <citation type="submission" date="2011-06" db="EMBL/GenBank/DDBJ databases">
        <authorList>
            <person name="Muzny D."/>
            <person name="Qin X."/>
            <person name="Deng J."/>
            <person name="Jiang H."/>
            <person name="Liu Y."/>
            <person name="Qu J."/>
            <person name="Song X.-Z."/>
            <person name="Zhang L."/>
            <person name="Thornton R."/>
            <person name="Coyle M."/>
            <person name="Francisco L."/>
            <person name="Jackson L."/>
            <person name="Javaid M."/>
            <person name="Korchina V."/>
            <person name="Kovar C."/>
            <person name="Mata R."/>
            <person name="Mathew T."/>
            <person name="Ngo R."/>
            <person name="Nguyen L."/>
            <person name="Nguyen N."/>
            <person name="Okwuonu G."/>
            <person name="Ongeri F."/>
            <person name="Pham C."/>
            <person name="Simmons D."/>
            <person name="Wilczek-Boney K."/>
            <person name="Hale W."/>
            <person name="Jakkamsetti A."/>
            <person name="Pham P."/>
            <person name="Ruth R."/>
            <person name="San Lucas F."/>
            <person name="Warren J."/>
            <person name="Zhang J."/>
            <person name="Zhao Z."/>
            <person name="Zhou C."/>
            <person name="Zhu D."/>
            <person name="Lee S."/>
            <person name="Bess C."/>
            <person name="Blankenburg K."/>
            <person name="Forbes L."/>
            <person name="Fu Q."/>
            <person name="Gubbala S."/>
            <person name="Hirani K."/>
            <person name="Jayaseelan J.C."/>
            <person name="Lara F."/>
            <person name="Munidasa M."/>
            <person name="Palculict T."/>
            <person name="Patil S."/>
            <person name="Pu L.-L."/>
            <person name="Saada N."/>
            <person name="Tang L."/>
            <person name="Weissenberger G."/>
            <person name="Zhu Y."/>
            <person name="Hemphill L."/>
            <person name="Shang Y."/>
            <person name="Youmans B."/>
            <person name="Ayvaz T."/>
            <person name="Ross M."/>
            <person name="Santibanez J."/>
            <person name="Aqrawi P."/>
            <person name="Gross S."/>
            <person name="Joshi V."/>
            <person name="Fowler G."/>
            <person name="Nazareth L."/>
            <person name="Reid J."/>
            <person name="Worley K."/>
            <person name="Petrosino J."/>
            <person name="Highlander S."/>
            <person name="Gibbs R."/>
        </authorList>
    </citation>
    <scope>NUCLEOTIDE SEQUENCE [LARGE SCALE GENOMIC DNA]</scope>
    <source>
        <strain evidence="1 2">9715</strain>
    </source>
</reference>
<evidence type="ECO:0000313" key="2">
    <source>
        <dbReference type="Proteomes" id="UP000005336"/>
    </source>
</evidence>
<dbReference type="HOGENOM" id="CLU_3273336_0_0_4"/>
<proteinExistence type="predicted"/>
<keyword evidence="2" id="KW-1185">Reference proteome</keyword>
<sequence length="41" mass="4940">MPNSSNISTLFISTFSDRHFPQTFYRCIWHKTKLVTVLFFQ</sequence>
<dbReference type="AlphaFoldDB" id="G4CR19"/>
<dbReference type="EMBL" id="AGAZ01000057">
    <property type="protein sequence ID" value="EGZ45579.1"/>
    <property type="molecule type" value="Genomic_DNA"/>
</dbReference>
<dbReference type="Proteomes" id="UP000005336">
    <property type="component" value="Unassembled WGS sequence"/>
</dbReference>
<evidence type="ECO:0000313" key="1">
    <source>
        <dbReference type="EMBL" id="EGZ45579.1"/>
    </source>
</evidence>
<dbReference type="PATRIC" id="fig|1030841.3.peg.1511"/>
<name>G4CR19_9NEIS</name>
<comment type="caution">
    <text evidence="1">The sequence shown here is derived from an EMBL/GenBank/DDBJ whole genome shotgun (WGS) entry which is preliminary data.</text>
</comment>